<proteinExistence type="predicted"/>
<evidence type="ECO:0000313" key="2">
    <source>
        <dbReference type="Proteomes" id="UP000441797"/>
    </source>
</evidence>
<comment type="caution">
    <text evidence="1">The sequence shown here is derived from an EMBL/GenBank/DDBJ whole genome shotgun (WGS) entry which is preliminary data.</text>
</comment>
<gene>
    <name evidence="1" type="ORF">BWI75_20305</name>
</gene>
<evidence type="ECO:0000313" key="1">
    <source>
        <dbReference type="EMBL" id="MUL38601.1"/>
    </source>
</evidence>
<accession>A0A6N8G064</accession>
<reference evidence="1 2" key="1">
    <citation type="journal article" date="2019" name="Front. Microbiol.">
        <title>Genomic Features for Desiccation Tolerance and Sugar Biosynthesis in the Extremophile Gloeocapsopsis sp. UTEX B3054.</title>
        <authorList>
            <person name="Urrejola C."/>
            <person name="Alcorta J."/>
            <person name="Salas L."/>
            <person name="Vasquez M."/>
            <person name="Polz M.F."/>
            <person name="Vicuna R."/>
            <person name="Diez B."/>
        </authorList>
    </citation>
    <scope>NUCLEOTIDE SEQUENCE [LARGE SCALE GENOMIC DNA]</scope>
    <source>
        <strain evidence="1 2">1H9</strain>
    </source>
</reference>
<dbReference type="Proteomes" id="UP000441797">
    <property type="component" value="Unassembled WGS sequence"/>
</dbReference>
<dbReference type="EMBL" id="NAPY01000043">
    <property type="protein sequence ID" value="MUL38601.1"/>
    <property type="molecule type" value="Genomic_DNA"/>
</dbReference>
<keyword evidence="2" id="KW-1185">Reference proteome</keyword>
<protein>
    <submittedName>
        <fullName evidence="1">IS630 family transposase</fullName>
    </submittedName>
</protein>
<name>A0A6N8G064_9CHRO</name>
<sequence length="73" mass="8576">PKHGSWLNQVEIEISVLSRQCLERRIPDVETLRQEIAAWPQQRNQQKAKIDWRFAATDARAKFQRSYPPTSLS</sequence>
<dbReference type="AlphaFoldDB" id="A0A6N8G064"/>
<organism evidence="1 2">
    <name type="scientific">Gloeocapsopsis dulcis AAB1 = 1H9</name>
    <dbReference type="NCBI Taxonomy" id="1433147"/>
    <lineage>
        <taxon>Bacteria</taxon>
        <taxon>Bacillati</taxon>
        <taxon>Cyanobacteriota</taxon>
        <taxon>Cyanophyceae</taxon>
        <taxon>Oscillatoriophycideae</taxon>
        <taxon>Chroococcales</taxon>
        <taxon>Chroococcaceae</taxon>
        <taxon>Gloeocapsopsis</taxon>
        <taxon>Gloeocapsopsis dulcis</taxon>
    </lineage>
</organism>
<feature type="non-terminal residue" evidence="1">
    <location>
        <position position="1"/>
    </location>
</feature>